<proteinExistence type="predicted"/>
<accession>A0ABR4AAJ5</accession>
<feature type="region of interest" description="Disordered" evidence="1">
    <location>
        <begin position="428"/>
        <end position="483"/>
    </location>
</feature>
<evidence type="ECO:0000313" key="3">
    <source>
        <dbReference type="EMBL" id="KAL2042899.1"/>
    </source>
</evidence>
<keyword evidence="4" id="KW-1185">Reference proteome</keyword>
<name>A0ABR4AAJ5_9LECA</name>
<dbReference type="Proteomes" id="UP001590950">
    <property type="component" value="Unassembled WGS sequence"/>
</dbReference>
<feature type="region of interest" description="Disordered" evidence="1">
    <location>
        <begin position="519"/>
        <end position="560"/>
    </location>
</feature>
<sequence length="560" mass="62680">MTGVLGTSASLTHYRLHLQLQILDHIFKDAIITSAGPSQRGLTAVDRQNGRELDSIMPHRPGRLAEGLQSMGTDNQNGIPLPATNHRQHNNGHQGSVPPQWPRYVPRWARPTPRSRWYRFGLWYARRTCGELVMLLILIMLPFTSIGVAVQYGDSWSRPTDSSDRSGREASSVTSAIAIGAPTTSHERQKAEAFVRSRHQQDIQSVDFAVYAAPESRVKLRFRNRQTQAVFSPAPQIYPEPMPAPTTHWTLMTQQSSPSDSSVTTVENSNIQEDVQDLATASKKRRPTVSATCSEDSRKMNAAQEDSFDHWGVKLLYSLRHRSLQSMQIEKQWCLEHACSEDGKDEENLCINGTKVLKESEKKTCEWCWDNTTLTTPNVAKLDHHCNEVAKRSLIFLSIICGMLLLSILTIMALLALQRIKHMRKHMMTRKHDDLASSEPSQAGAAIAHKGPSNDTAGRTPKRMKLQKKSSHRLEPSDEKKPSISGAQIDKVLVMPRAIPYAIDEQVFADIHTMGHGRLLQDSNSQEDALGLSRTSSRRERVISSGSEPTPLRGVYRKPA</sequence>
<evidence type="ECO:0000256" key="1">
    <source>
        <dbReference type="SAM" id="MobiDB-lite"/>
    </source>
</evidence>
<keyword evidence="2" id="KW-0812">Transmembrane</keyword>
<dbReference type="EMBL" id="JBEFKJ010000013">
    <property type="protein sequence ID" value="KAL2042899.1"/>
    <property type="molecule type" value="Genomic_DNA"/>
</dbReference>
<keyword evidence="2" id="KW-0472">Membrane</keyword>
<reference evidence="3 4" key="1">
    <citation type="submission" date="2024-09" db="EMBL/GenBank/DDBJ databases">
        <title>Rethinking Asexuality: The Enigmatic Case of Functional Sexual Genes in Lepraria (Stereocaulaceae).</title>
        <authorList>
            <person name="Doellman M."/>
            <person name="Sun Y."/>
            <person name="Barcenas-Pena A."/>
            <person name="Lumbsch H.T."/>
            <person name="Grewe F."/>
        </authorList>
    </citation>
    <scope>NUCLEOTIDE SEQUENCE [LARGE SCALE GENOMIC DNA]</scope>
    <source>
        <strain evidence="3 4">Mercado 3170</strain>
    </source>
</reference>
<organism evidence="3 4">
    <name type="scientific">Stereocaulon virgatum</name>
    <dbReference type="NCBI Taxonomy" id="373712"/>
    <lineage>
        <taxon>Eukaryota</taxon>
        <taxon>Fungi</taxon>
        <taxon>Dikarya</taxon>
        <taxon>Ascomycota</taxon>
        <taxon>Pezizomycotina</taxon>
        <taxon>Lecanoromycetes</taxon>
        <taxon>OSLEUM clade</taxon>
        <taxon>Lecanoromycetidae</taxon>
        <taxon>Lecanorales</taxon>
        <taxon>Lecanorineae</taxon>
        <taxon>Stereocaulaceae</taxon>
        <taxon>Stereocaulon</taxon>
    </lineage>
</organism>
<feature type="transmembrane region" description="Helical" evidence="2">
    <location>
        <begin position="394"/>
        <end position="417"/>
    </location>
</feature>
<evidence type="ECO:0000313" key="4">
    <source>
        <dbReference type="Proteomes" id="UP001590950"/>
    </source>
</evidence>
<gene>
    <name evidence="3" type="ORF">N7G274_004659</name>
</gene>
<comment type="caution">
    <text evidence="3">The sequence shown here is derived from an EMBL/GenBank/DDBJ whole genome shotgun (WGS) entry which is preliminary data.</text>
</comment>
<feature type="region of interest" description="Disordered" evidence="1">
    <location>
        <begin position="155"/>
        <end position="174"/>
    </location>
</feature>
<keyword evidence="2" id="KW-1133">Transmembrane helix</keyword>
<feature type="compositionally biased region" description="Basic and acidic residues" evidence="1">
    <location>
        <begin position="472"/>
        <end position="482"/>
    </location>
</feature>
<feature type="compositionally biased region" description="Basic residues" evidence="1">
    <location>
        <begin position="460"/>
        <end position="471"/>
    </location>
</feature>
<evidence type="ECO:0000256" key="2">
    <source>
        <dbReference type="SAM" id="Phobius"/>
    </source>
</evidence>
<protein>
    <submittedName>
        <fullName evidence="3">Uncharacterized protein</fullName>
    </submittedName>
</protein>
<feature type="region of interest" description="Disordered" evidence="1">
    <location>
        <begin position="279"/>
        <end position="298"/>
    </location>
</feature>